<evidence type="ECO:0000313" key="2">
    <source>
        <dbReference type="Proteomes" id="UP000612362"/>
    </source>
</evidence>
<name>A0A8J3I2H1_9CHLR</name>
<dbReference type="EMBL" id="BNJF01000001">
    <property type="protein sequence ID" value="GHO44269.1"/>
    <property type="molecule type" value="Genomic_DNA"/>
</dbReference>
<dbReference type="Proteomes" id="UP000612362">
    <property type="component" value="Unassembled WGS sequence"/>
</dbReference>
<keyword evidence="2" id="KW-1185">Reference proteome</keyword>
<accession>A0A8J3I2H1</accession>
<proteinExistence type="predicted"/>
<organism evidence="1 2">
    <name type="scientific">Ktedonospora formicarum</name>
    <dbReference type="NCBI Taxonomy" id="2778364"/>
    <lineage>
        <taxon>Bacteria</taxon>
        <taxon>Bacillati</taxon>
        <taxon>Chloroflexota</taxon>
        <taxon>Ktedonobacteria</taxon>
        <taxon>Ktedonobacterales</taxon>
        <taxon>Ktedonobacteraceae</taxon>
        <taxon>Ktedonospora</taxon>
    </lineage>
</organism>
<dbReference type="AlphaFoldDB" id="A0A8J3I2H1"/>
<sequence>MLHCGQYAHVYKCFEGDGVGKEAEENRRGSMCRSMRAVDDNRPRYAAVLRVLHSWKQLPESDVSRMLHDHYLVTDDFREMEDQGLLTMEFVGDEYIISFTLMGKVWLEQYESGKL</sequence>
<reference evidence="1" key="1">
    <citation type="submission" date="2020-10" db="EMBL/GenBank/DDBJ databases">
        <title>Taxonomic study of unclassified bacteria belonging to the class Ktedonobacteria.</title>
        <authorList>
            <person name="Yabe S."/>
            <person name="Wang C.M."/>
            <person name="Zheng Y."/>
            <person name="Sakai Y."/>
            <person name="Cavaletti L."/>
            <person name="Monciardini P."/>
            <person name="Donadio S."/>
        </authorList>
    </citation>
    <scope>NUCLEOTIDE SEQUENCE</scope>
    <source>
        <strain evidence="1">SOSP1-1</strain>
    </source>
</reference>
<gene>
    <name evidence="1" type="ORF">KSX_24320</name>
</gene>
<comment type="caution">
    <text evidence="1">The sequence shown here is derived from an EMBL/GenBank/DDBJ whole genome shotgun (WGS) entry which is preliminary data.</text>
</comment>
<protein>
    <submittedName>
        <fullName evidence="1">Uncharacterized protein</fullName>
    </submittedName>
</protein>
<evidence type="ECO:0000313" key="1">
    <source>
        <dbReference type="EMBL" id="GHO44269.1"/>
    </source>
</evidence>